<organism evidence="1 2">
    <name type="scientific">Pleurodeles waltl</name>
    <name type="common">Iberian ribbed newt</name>
    <dbReference type="NCBI Taxonomy" id="8319"/>
    <lineage>
        <taxon>Eukaryota</taxon>
        <taxon>Metazoa</taxon>
        <taxon>Chordata</taxon>
        <taxon>Craniata</taxon>
        <taxon>Vertebrata</taxon>
        <taxon>Euteleostomi</taxon>
        <taxon>Amphibia</taxon>
        <taxon>Batrachia</taxon>
        <taxon>Caudata</taxon>
        <taxon>Salamandroidea</taxon>
        <taxon>Salamandridae</taxon>
        <taxon>Pleurodelinae</taxon>
        <taxon>Pleurodeles</taxon>
    </lineage>
</organism>
<reference evidence="1" key="1">
    <citation type="journal article" date="2022" name="bioRxiv">
        <title>Sequencing and chromosome-scale assembly of the giantPleurodeles waltlgenome.</title>
        <authorList>
            <person name="Brown T."/>
            <person name="Elewa A."/>
            <person name="Iarovenko S."/>
            <person name="Subramanian E."/>
            <person name="Araus A.J."/>
            <person name="Petzold A."/>
            <person name="Susuki M."/>
            <person name="Suzuki K.-i.T."/>
            <person name="Hayashi T."/>
            <person name="Toyoda A."/>
            <person name="Oliveira C."/>
            <person name="Osipova E."/>
            <person name="Leigh N.D."/>
            <person name="Simon A."/>
            <person name="Yun M.H."/>
        </authorList>
    </citation>
    <scope>NUCLEOTIDE SEQUENCE</scope>
    <source>
        <strain evidence="1">20211129_DDA</strain>
        <tissue evidence="1">Liver</tissue>
    </source>
</reference>
<accession>A0AAV7LQS7</accession>
<dbReference type="InterPro" id="IPR036691">
    <property type="entry name" value="Endo/exonu/phosph_ase_sf"/>
</dbReference>
<proteinExistence type="predicted"/>
<dbReference type="AlphaFoldDB" id="A0AAV7LQS7"/>
<evidence type="ECO:0008006" key="3">
    <source>
        <dbReference type="Google" id="ProtNLM"/>
    </source>
</evidence>
<dbReference type="SUPFAM" id="SSF56219">
    <property type="entry name" value="DNase I-like"/>
    <property type="match status" value="1"/>
</dbReference>
<gene>
    <name evidence="1" type="ORF">NDU88_004933</name>
</gene>
<dbReference type="Proteomes" id="UP001066276">
    <property type="component" value="Chromosome 11"/>
</dbReference>
<sequence>MYSYYTSAHGEYSRLDRILLANDGSLTVPWAANQVRILSDHAPLVLECETCTPRPPVASASKTLGNPEYRINVLTVLQAYIRENWNMAQTHRYL</sequence>
<protein>
    <recommendedName>
        <fullName evidence="3">Endonuclease/exonuclease/phosphatase domain-containing protein</fullName>
    </recommendedName>
</protein>
<name>A0AAV7LQS7_PLEWA</name>
<evidence type="ECO:0000313" key="1">
    <source>
        <dbReference type="EMBL" id="KAJ1091818.1"/>
    </source>
</evidence>
<keyword evidence="2" id="KW-1185">Reference proteome</keyword>
<comment type="caution">
    <text evidence="1">The sequence shown here is derived from an EMBL/GenBank/DDBJ whole genome shotgun (WGS) entry which is preliminary data.</text>
</comment>
<dbReference type="EMBL" id="JANPWB010000015">
    <property type="protein sequence ID" value="KAJ1091818.1"/>
    <property type="molecule type" value="Genomic_DNA"/>
</dbReference>
<evidence type="ECO:0000313" key="2">
    <source>
        <dbReference type="Proteomes" id="UP001066276"/>
    </source>
</evidence>